<feature type="compositionally biased region" description="Basic residues" evidence="1">
    <location>
        <begin position="889"/>
        <end position="898"/>
    </location>
</feature>
<feature type="compositionally biased region" description="Polar residues" evidence="1">
    <location>
        <begin position="494"/>
        <end position="529"/>
    </location>
</feature>
<feature type="compositionally biased region" description="Polar residues" evidence="1">
    <location>
        <begin position="437"/>
        <end position="459"/>
    </location>
</feature>
<dbReference type="OMA" id="YGTENTE"/>
<dbReference type="EMBL" id="LT598488">
    <property type="protein sequence ID" value="SCW02060.1"/>
    <property type="molecule type" value="Genomic_DNA"/>
</dbReference>
<keyword evidence="3" id="KW-1185">Reference proteome</keyword>
<feature type="compositionally biased region" description="Polar residues" evidence="1">
    <location>
        <begin position="540"/>
        <end position="550"/>
    </location>
</feature>
<dbReference type="OrthoDB" id="4070102at2759"/>
<feature type="compositionally biased region" description="Low complexity" evidence="1">
    <location>
        <begin position="771"/>
        <end position="780"/>
    </location>
</feature>
<feature type="compositionally biased region" description="Polar residues" evidence="1">
    <location>
        <begin position="729"/>
        <end position="750"/>
    </location>
</feature>
<feature type="compositionally biased region" description="Polar residues" evidence="1">
    <location>
        <begin position="363"/>
        <end position="390"/>
    </location>
</feature>
<feature type="region of interest" description="Disordered" evidence="1">
    <location>
        <begin position="719"/>
        <end position="898"/>
    </location>
</feature>
<evidence type="ECO:0000313" key="2">
    <source>
        <dbReference type="EMBL" id="SCW02060.1"/>
    </source>
</evidence>
<feature type="compositionally biased region" description="Basic and acidic residues" evidence="1">
    <location>
        <begin position="352"/>
        <end position="361"/>
    </location>
</feature>
<evidence type="ECO:0000256" key="1">
    <source>
        <dbReference type="SAM" id="MobiDB-lite"/>
    </source>
</evidence>
<proteinExistence type="predicted"/>
<feature type="compositionally biased region" description="Polar residues" evidence="1">
    <location>
        <begin position="625"/>
        <end position="635"/>
    </location>
</feature>
<protein>
    <submittedName>
        <fullName evidence="2">LAFE_0E13278g1_1</fullName>
    </submittedName>
</protein>
<feature type="compositionally biased region" description="Polar residues" evidence="1">
    <location>
        <begin position="279"/>
        <end position="294"/>
    </location>
</feature>
<feature type="compositionally biased region" description="Basic and acidic residues" evidence="1">
    <location>
        <begin position="611"/>
        <end position="623"/>
    </location>
</feature>
<reference evidence="3" key="1">
    <citation type="submission" date="2016-03" db="EMBL/GenBank/DDBJ databases">
        <authorList>
            <person name="Devillers H."/>
        </authorList>
    </citation>
    <scope>NUCLEOTIDE SEQUENCE [LARGE SCALE GENOMIC DNA]</scope>
</reference>
<feature type="region of interest" description="Disordered" evidence="1">
    <location>
        <begin position="28"/>
        <end position="53"/>
    </location>
</feature>
<feature type="region of interest" description="Disordered" evidence="1">
    <location>
        <begin position="258"/>
        <end position="666"/>
    </location>
</feature>
<organism evidence="2 3">
    <name type="scientific">Lachancea fermentati</name>
    <name type="common">Zygosaccharomyces fermentati</name>
    <dbReference type="NCBI Taxonomy" id="4955"/>
    <lineage>
        <taxon>Eukaryota</taxon>
        <taxon>Fungi</taxon>
        <taxon>Dikarya</taxon>
        <taxon>Ascomycota</taxon>
        <taxon>Saccharomycotina</taxon>
        <taxon>Saccharomycetes</taxon>
        <taxon>Saccharomycetales</taxon>
        <taxon>Saccharomycetaceae</taxon>
        <taxon>Lachancea</taxon>
    </lineage>
</organism>
<feature type="compositionally biased region" description="Low complexity" evidence="1">
    <location>
        <begin position="589"/>
        <end position="608"/>
    </location>
</feature>
<dbReference type="AlphaFoldDB" id="A0A1G4MDU3"/>
<feature type="compositionally biased region" description="Low complexity" evidence="1">
    <location>
        <begin position="258"/>
        <end position="270"/>
    </location>
</feature>
<gene>
    <name evidence="2" type="ORF">LAFE_0E13278G</name>
</gene>
<name>A0A1G4MDU3_LACFM</name>
<evidence type="ECO:0000313" key="3">
    <source>
        <dbReference type="Proteomes" id="UP000190831"/>
    </source>
</evidence>
<feature type="compositionally biased region" description="Polar residues" evidence="1">
    <location>
        <begin position="757"/>
        <end position="770"/>
    </location>
</feature>
<dbReference type="Proteomes" id="UP000190831">
    <property type="component" value="Chromosome E"/>
</dbReference>
<sequence length="898" mass="94563">MSRVASDRATKRSISSTIVSFFKKDKTGEEAWSVEETAPLSPELEPQPNDSDNSKMAELILYESEADTRPLLLPILPLQRLRMLRYKQHLRRLQYNLQEPFLRDFSGSPQLSPPPKKLQLQSLKVRKPAKALQKKSVLGKRWSGDLEYDLSEYDVIKKPKKASSLKTETPSIESPGLAHAILKRPGISSRHGSGDNLTENQLKLLSGKPMVSLVPKSNVKPTEVANIKDAETPRKLAALPSVGFDFVKNTENDSKLAAAAADSNASPSTSNKRKLTLSFEPTQSTGSNESQKVSFNLKADTPNQDATKPKATVPSFNFSAPKSDEIEAKPPAFSFGTSKISPNPTTLGDSKPLNDVKEKKPFSFSSSTKENSNDSKPSFTFGTSNLAENKQSAKKTTAEPGEKSEKKTPSFVFGKPSENATASTKPLSLPFGAAAQGDTQNGEPESISIGKNNETNSKPMDSESKATFAFDTKSTKNTSDDHTATNKPIKFNFANPSVATTNETKSQVSFSASDKSEPSETTNTKNTQAKPLFSFGNSGGVSETATSNPSLIFGAKDSSTKDSNEKPVFSFGAKESSSKDDSSKPIFAFGGSQPSNSSSDSKPAFSFGTTENKKDEGAKEAPSETKLSQPSSLTPAFSFGGTADKKEPTPVSFGAPSTTNQTSGAKTAETGFKFDTSGLKSNATASKPSFTFGANTSAPATANASSAAPAAKAPFTFGTSPSPAFGAPNPQQATSGFNFNFANGSQQPPANTGLFGSASTTSNNSPAFGSTTNNPPVNFNFGGGNTTASSTPPPFGNAPTPSFSGPNAQSRPFSPSHSVNLNFGGPASQTPSTIFGAGASAPPAQIFGGQPQNAMAGFGNQPQNAAQVFNGAAPAPGPQMPMQLPPGRKLARMRARRG</sequence>
<feature type="compositionally biased region" description="Basic and acidic residues" evidence="1">
    <location>
        <begin position="396"/>
        <end position="408"/>
    </location>
</feature>
<feature type="compositionally biased region" description="Polar residues" evidence="1">
    <location>
        <begin position="655"/>
        <end position="665"/>
    </location>
</feature>
<accession>A0A1G4MDU3</accession>
<dbReference type="STRING" id="4955.A0A1G4MDU3"/>
<feature type="compositionally biased region" description="Polar residues" evidence="1">
    <location>
        <begin position="799"/>
        <end position="833"/>
    </location>
</feature>
<feature type="compositionally biased region" description="Polar residues" evidence="1">
    <location>
        <begin position="335"/>
        <end position="348"/>
    </location>
</feature>